<accession>A0A1B1N6H3</accession>
<keyword evidence="4" id="KW-0653">Protein transport</keyword>
<evidence type="ECO:0000256" key="5">
    <source>
        <dbReference type="ARBA" id="ARBA00022989"/>
    </source>
</evidence>
<dbReference type="OrthoDB" id="9800908at2"/>
<dbReference type="Pfam" id="PF02416">
    <property type="entry name" value="TatA_B_E"/>
    <property type="match status" value="1"/>
</dbReference>
<dbReference type="KEGG" id="pyg:AWM70_01290"/>
<keyword evidence="3" id="KW-0812">Transmembrane</keyword>
<organism evidence="9 10">
    <name type="scientific">Paenibacillus yonginensis</name>
    <dbReference type="NCBI Taxonomy" id="1462996"/>
    <lineage>
        <taxon>Bacteria</taxon>
        <taxon>Bacillati</taxon>
        <taxon>Bacillota</taxon>
        <taxon>Bacilli</taxon>
        <taxon>Bacillales</taxon>
        <taxon>Paenibacillaceae</taxon>
        <taxon>Paenibacillus</taxon>
    </lineage>
</organism>
<dbReference type="PANTHER" id="PTHR42982">
    <property type="entry name" value="SEC-INDEPENDENT PROTEIN TRANSLOCASE PROTEIN TATA"/>
    <property type="match status" value="1"/>
</dbReference>
<dbReference type="PANTHER" id="PTHR42982:SF1">
    <property type="entry name" value="SEC-INDEPENDENT PROTEIN TRANSLOCASE PROTEIN TATA"/>
    <property type="match status" value="1"/>
</dbReference>
<feature type="region of interest" description="Disordered" evidence="8">
    <location>
        <begin position="55"/>
        <end position="76"/>
    </location>
</feature>
<evidence type="ECO:0000256" key="7">
    <source>
        <dbReference type="ARBA" id="ARBA00023136"/>
    </source>
</evidence>
<evidence type="ECO:0000256" key="3">
    <source>
        <dbReference type="ARBA" id="ARBA00022692"/>
    </source>
</evidence>
<evidence type="ECO:0000256" key="2">
    <source>
        <dbReference type="ARBA" id="ARBA00022448"/>
    </source>
</evidence>
<dbReference type="GO" id="GO:0016020">
    <property type="term" value="C:membrane"/>
    <property type="evidence" value="ECO:0007669"/>
    <property type="project" value="UniProtKB-ARBA"/>
</dbReference>
<evidence type="ECO:0000256" key="4">
    <source>
        <dbReference type="ARBA" id="ARBA00022927"/>
    </source>
</evidence>
<reference evidence="9 10" key="1">
    <citation type="submission" date="2016-01" db="EMBL/GenBank/DDBJ databases">
        <title>Complete Genome Sequence of Paenibacillus yonginensis DCY84, a novel Plant Growth-Promoting Bacteria with Elicitation of Induced Systemic Resistance.</title>
        <authorList>
            <person name="Kim Y.J."/>
            <person name="Yang D.C."/>
            <person name="Sukweenadhi J."/>
        </authorList>
    </citation>
    <scope>NUCLEOTIDE SEQUENCE [LARGE SCALE GENOMIC DNA]</scope>
    <source>
        <strain evidence="9 10">DCY84</strain>
    </source>
</reference>
<comment type="subcellular location">
    <subcellularLocation>
        <location evidence="1">Membrane</location>
        <topology evidence="1">Single-pass membrane protein</topology>
    </subcellularLocation>
</comment>
<evidence type="ECO:0000256" key="1">
    <source>
        <dbReference type="ARBA" id="ARBA00004167"/>
    </source>
</evidence>
<evidence type="ECO:0000313" key="10">
    <source>
        <dbReference type="Proteomes" id="UP000092573"/>
    </source>
</evidence>
<name>A0A1B1N6H3_9BACL</name>
<dbReference type="STRING" id="1462996.AWM70_01290"/>
<evidence type="ECO:0000313" key="9">
    <source>
        <dbReference type="EMBL" id="ANS77031.1"/>
    </source>
</evidence>
<dbReference type="AlphaFoldDB" id="A0A1B1N6H3"/>
<keyword evidence="10" id="KW-1185">Reference proteome</keyword>
<evidence type="ECO:0000256" key="8">
    <source>
        <dbReference type="SAM" id="MobiDB-lite"/>
    </source>
</evidence>
<keyword evidence="7" id="KW-0472">Membrane</keyword>
<gene>
    <name evidence="9" type="ORF">AWM70_01290</name>
</gene>
<dbReference type="Proteomes" id="UP000092573">
    <property type="component" value="Chromosome"/>
</dbReference>
<protein>
    <submittedName>
        <fullName evidence="9">DNA replication protein DnaD</fullName>
    </submittedName>
</protein>
<dbReference type="Gene3D" id="1.20.5.3310">
    <property type="match status" value="1"/>
</dbReference>
<keyword evidence="6" id="KW-0811">Translocation</keyword>
<dbReference type="EMBL" id="CP014167">
    <property type="protein sequence ID" value="ANS77031.1"/>
    <property type="molecule type" value="Genomic_DNA"/>
</dbReference>
<sequence>MIGGGVSVLENLLRPSHLLLLAIAALLLFGPSKLPELGRGFGTMLREFRRSIRGDAAGNKQPETGAVIEDTVQEKK</sequence>
<proteinExistence type="predicted"/>
<dbReference type="InterPro" id="IPR003369">
    <property type="entry name" value="TatA/B/E"/>
</dbReference>
<dbReference type="GO" id="GO:0015031">
    <property type="term" value="P:protein transport"/>
    <property type="evidence" value="ECO:0007669"/>
    <property type="project" value="UniProtKB-KW"/>
</dbReference>
<evidence type="ECO:0000256" key="6">
    <source>
        <dbReference type="ARBA" id="ARBA00023010"/>
    </source>
</evidence>
<keyword evidence="2" id="KW-0813">Transport</keyword>
<keyword evidence="5" id="KW-1133">Transmembrane helix</keyword>